<dbReference type="InParanoid" id="C5L8Q2"/>
<feature type="region of interest" description="Disordered" evidence="1">
    <location>
        <begin position="497"/>
        <end position="517"/>
    </location>
</feature>
<proteinExistence type="predicted"/>
<evidence type="ECO:0000313" key="3">
    <source>
        <dbReference type="Proteomes" id="UP000007800"/>
    </source>
</evidence>
<keyword evidence="3" id="KW-1185">Reference proteome</keyword>
<dbReference type="RefSeq" id="XP_002775075.1">
    <property type="nucleotide sequence ID" value="XM_002775029.1"/>
</dbReference>
<dbReference type="GeneID" id="9057087"/>
<gene>
    <name evidence="2" type="ORF">Pmar_PMAR012315</name>
</gene>
<accession>C5L8Q2</accession>
<dbReference type="AlphaFoldDB" id="C5L8Q2"/>
<dbReference type="Proteomes" id="UP000007800">
    <property type="component" value="Unassembled WGS sequence"/>
</dbReference>
<name>C5L8Q2_PERM5</name>
<feature type="non-terminal residue" evidence="2">
    <location>
        <position position="529"/>
    </location>
</feature>
<dbReference type="EMBL" id="GG680275">
    <property type="protein sequence ID" value="EER06891.1"/>
    <property type="molecule type" value="Genomic_DNA"/>
</dbReference>
<evidence type="ECO:0000256" key="1">
    <source>
        <dbReference type="SAM" id="MobiDB-lite"/>
    </source>
</evidence>
<reference evidence="2 3" key="1">
    <citation type="submission" date="2008-07" db="EMBL/GenBank/DDBJ databases">
        <authorList>
            <person name="El-Sayed N."/>
            <person name="Caler E."/>
            <person name="Inman J."/>
            <person name="Amedeo P."/>
            <person name="Hass B."/>
            <person name="Wortman J."/>
        </authorList>
    </citation>
    <scope>NUCLEOTIDE SEQUENCE [LARGE SCALE GENOMIC DNA]</scope>
    <source>
        <strain evidence="3">ATCC 50983 / TXsc</strain>
    </source>
</reference>
<sequence length="529" mass="58523">MVNSLDNDALELALGRLDLEPSDTAEIRKWLNSPALGSCFSSYDFVYDPIDNDRLDNILSKLLELDAVPPAEARNFVSLWAGAIVTMSPPLEDDEEEDPVDYARNIFSEIFHGGLVHGERLPVTLWLATVLATASTKRRFRLARSTRLGNERLQGEALVGALLQKGELVVKVDATGQTQETFMTPHSAEGTENSVQVRTTLATPSRITEKHRETPRISPVNVFKLPLEHASFEGPTDAVPYAVFKGNLETAIRFYRIEHDRDAVLYIFRHLGPSLRSEVVLSLKEGDLSPNSVWLYLDARYASTDTPSKAGQRWESLRQRAGERVADYYSRVKAEWLLFGRVVGTQLPLTIVCAKFINGLQPHIKLPLETSCGHQLVKMTLEEARDACLYHEARLLQSAGHPEVANKKTPAQAPNYDGGQNRRRPTETEGEIAGNTVAATRGAEAGRASAKPRCDYCSTMKLRGAEKHDDASCWKNPANAHLVPEWYRQRRAIKVTGQGEKPLKEQAAGGPRASPTEAAFMVTAANSTT</sequence>
<organism evidence="3">
    <name type="scientific">Perkinsus marinus (strain ATCC 50983 / TXsc)</name>
    <dbReference type="NCBI Taxonomy" id="423536"/>
    <lineage>
        <taxon>Eukaryota</taxon>
        <taxon>Sar</taxon>
        <taxon>Alveolata</taxon>
        <taxon>Perkinsozoa</taxon>
        <taxon>Perkinsea</taxon>
        <taxon>Perkinsida</taxon>
        <taxon>Perkinsidae</taxon>
        <taxon>Perkinsus</taxon>
    </lineage>
</organism>
<feature type="region of interest" description="Disordered" evidence="1">
    <location>
        <begin position="402"/>
        <end position="430"/>
    </location>
</feature>
<protein>
    <submittedName>
        <fullName evidence="2">Uncharacterized protein</fullName>
    </submittedName>
</protein>
<dbReference type="OrthoDB" id="468096at2759"/>
<evidence type="ECO:0000313" key="2">
    <source>
        <dbReference type="EMBL" id="EER06891.1"/>
    </source>
</evidence>